<evidence type="ECO:0000256" key="1">
    <source>
        <dbReference type="PROSITE-ProRule" id="PRU00076"/>
    </source>
</evidence>
<accession>A0A5C6P461</accession>
<dbReference type="Proteomes" id="UP000324091">
    <property type="component" value="Chromosome 15"/>
</dbReference>
<dbReference type="AlphaFoldDB" id="A0A5C6P461"/>
<gene>
    <name evidence="3" type="ORF">D4764_15G0011050</name>
</gene>
<proteinExistence type="predicted"/>
<dbReference type="Pfam" id="PF00008">
    <property type="entry name" value="EGF"/>
    <property type="match status" value="1"/>
</dbReference>
<dbReference type="FunFam" id="2.10.25.10:FF:000112">
    <property type="entry name" value="Netrin G1"/>
    <property type="match status" value="1"/>
</dbReference>
<reference evidence="3 4" key="1">
    <citation type="submission" date="2019-04" db="EMBL/GenBank/DDBJ databases">
        <title>Chromosome genome assembly for Takifugu flavidus.</title>
        <authorList>
            <person name="Xiao S."/>
        </authorList>
    </citation>
    <scope>NUCLEOTIDE SEQUENCE [LARGE SCALE GENOMIC DNA]</scope>
    <source>
        <strain evidence="3">HTHZ2018</strain>
        <tissue evidence="3">Muscle</tissue>
    </source>
</reference>
<comment type="caution">
    <text evidence="1">Lacks conserved residue(s) required for the propagation of feature annotation.</text>
</comment>
<evidence type="ECO:0000313" key="3">
    <source>
        <dbReference type="EMBL" id="TWW73709.1"/>
    </source>
</evidence>
<dbReference type="SMART" id="SM00181">
    <property type="entry name" value="EGF"/>
    <property type="match status" value="1"/>
</dbReference>
<dbReference type="CDD" id="cd00054">
    <property type="entry name" value="EGF_CA"/>
    <property type="match status" value="1"/>
</dbReference>
<comment type="caution">
    <text evidence="3">The sequence shown here is derived from an EMBL/GenBank/DDBJ whole genome shotgun (WGS) entry which is preliminary data.</text>
</comment>
<feature type="disulfide bond" evidence="1">
    <location>
        <begin position="50"/>
        <end position="59"/>
    </location>
</feature>
<dbReference type="SUPFAM" id="SSF57196">
    <property type="entry name" value="EGF/Laminin"/>
    <property type="match status" value="1"/>
</dbReference>
<keyword evidence="4" id="KW-1185">Reference proteome</keyword>
<protein>
    <submittedName>
        <fullName evidence="3">Netrin-G1 Laminet-1</fullName>
    </submittedName>
</protein>
<feature type="domain" description="EGF-like" evidence="2">
    <location>
        <begin position="25"/>
        <end position="60"/>
    </location>
</feature>
<dbReference type="Gene3D" id="2.10.25.10">
    <property type="entry name" value="Laminin"/>
    <property type="match status" value="1"/>
</dbReference>
<dbReference type="PROSITE" id="PS50026">
    <property type="entry name" value="EGF_3"/>
    <property type="match status" value="1"/>
</dbReference>
<evidence type="ECO:0000313" key="4">
    <source>
        <dbReference type="Proteomes" id="UP000324091"/>
    </source>
</evidence>
<dbReference type="InterPro" id="IPR000742">
    <property type="entry name" value="EGF"/>
</dbReference>
<dbReference type="EMBL" id="RHFK02000007">
    <property type="protein sequence ID" value="TWW73709.1"/>
    <property type="molecule type" value="Genomic_DNA"/>
</dbReference>
<keyword evidence="1" id="KW-0245">EGF-like domain</keyword>
<evidence type="ECO:0000259" key="2">
    <source>
        <dbReference type="PROSITE" id="PS50026"/>
    </source>
</evidence>
<name>A0A5C6P461_9TELE</name>
<dbReference type="PROSITE" id="PS01186">
    <property type="entry name" value="EGF_2"/>
    <property type="match status" value="1"/>
</dbReference>
<sequence>MQTGQDVVACALGTCPLMFPSGVSLARVCDNAMLRCQNGGTCHHHQRCHCPPGFTGILCERAHCQGSGECDDQLSGQASFNHPPVGRWLARNLVVIPLLIVFLC</sequence>
<keyword evidence="1" id="KW-1015">Disulfide bond</keyword>
<organism evidence="3 4">
    <name type="scientific">Takifugu flavidus</name>
    <name type="common">sansaifugu</name>
    <dbReference type="NCBI Taxonomy" id="433684"/>
    <lineage>
        <taxon>Eukaryota</taxon>
        <taxon>Metazoa</taxon>
        <taxon>Chordata</taxon>
        <taxon>Craniata</taxon>
        <taxon>Vertebrata</taxon>
        <taxon>Euteleostomi</taxon>
        <taxon>Actinopterygii</taxon>
        <taxon>Neopterygii</taxon>
        <taxon>Teleostei</taxon>
        <taxon>Neoteleostei</taxon>
        <taxon>Acanthomorphata</taxon>
        <taxon>Eupercaria</taxon>
        <taxon>Tetraodontiformes</taxon>
        <taxon>Tetradontoidea</taxon>
        <taxon>Tetraodontidae</taxon>
        <taxon>Takifugu</taxon>
    </lineage>
</organism>
<dbReference type="PROSITE" id="PS00022">
    <property type="entry name" value="EGF_1"/>
    <property type="match status" value="1"/>
</dbReference>